<evidence type="ECO:0000313" key="1">
    <source>
        <dbReference type="EMBL" id="WVZ80191.1"/>
    </source>
</evidence>
<reference evidence="1 2" key="1">
    <citation type="submission" date="2024-02" db="EMBL/GenBank/DDBJ databases">
        <title>High-quality chromosome-scale genome assembly of Pensacola bahiagrass (Paspalum notatum Flugge var. saurae).</title>
        <authorList>
            <person name="Vega J.M."/>
            <person name="Podio M."/>
            <person name="Orjuela J."/>
            <person name="Siena L.A."/>
            <person name="Pessino S.C."/>
            <person name="Combes M.C."/>
            <person name="Mariac C."/>
            <person name="Albertini E."/>
            <person name="Pupilli F."/>
            <person name="Ortiz J.P.A."/>
            <person name="Leblanc O."/>
        </authorList>
    </citation>
    <scope>NUCLEOTIDE SEQUENCE [LARGE SCALE GENOMIC DNA]</scope>
    <source>
        <strain evidence="1">R1</strain>
        <tissue evidence="1">Leaf</tissue>
    </source>
</reference>
<sequence>MLIGTTSPLHGINSFRHRISSLLKPSWYRWRFRTRIGGYEIMMTRETTRELETDQLYSSVILKLKSN</sequence>
<proteinExistence type="predicted"/>
<keyword evidence="2" id="KW-1185">Reference proteome</keyword>
<name>A0AAQ3TUW4_PASNO</name>
<accession>A0AAQ3TUW4</accession>
<protein>
    <submittedName>
        <fullName evidence="1">Uncharacterized protein</fullName>
    </submittedName>
</protein>
<evidence type="ECO:0000313" key="2">
    <source>
        <dbReference type="Proteomes" id="UP001341281"/>
    </source>
</evidence>
<dbReference type="AlphaFoldDB" id="A0AAQ3TUW4"/>
<dbReference type="Proteomes" id="UP001341281">
    <property type="component" value="Chromosome 06"/>
</dbReference>
<dbReference type="EMBL" id="CP144750">
    <property type="protein sequence ID" value="WVZ80191.1"/>
    <property type="molecule type" value="Genomic_DNA"/>
</dbReference>
<organism evidence="1 2">
    <name type="scientific">Paspalum notatum var. saurae</name>
    <dbReference type="NCBI Taxonomy" id="547442"/>
    <lineage>
        <taxon>Eukaryota</taxon>
        <taxon>Viridiplantae</taxon>
        <taxon>Streptophyta</taxon>
        <taxon>Embryophyta</taxon>
        <taxon>Tracheophyta</taxon>
        <taxon>Spermatophyta</taxon>
        <taxon>Magnoliopsida</taxon>
        <taxon>Liliopsida</taxon>
        <taxon>Poales</taxon>
        <taxon>Poaceae</taxon>
        <taxon>PACMAD clade</taxon>
        <taxon>Panicoideae</taxon>
        <taxon>Andropogonodae</taxon>
        <taxon>Paspaleae</taxon>
        <taxon>Paspalinae</taxon>
        <taxon>Paspalum</taxon>
    </lineage>
</organism>
<gene>
    <name evidence="1" type="ORF">U9M48_027687</name>
</gene>